<name>A0A5B7HJ86_PORTR</name>
<dbReference type="AlphaFoldDB" id="A0A5B7HJ86"/>
<proteinExistence type="predicted"/>
<organism evidence="1 2">
    <name type="scientific">Portunus trituberculatus</name>
    <name type="common">Swimming crab</name>
    <name type="synonym">Neptunus trituberculatus</name>
    <dbReference type="NCBI Taxonomy" id="210409"/>
    <lineage>
        <taxon>Eukaryota</taxon>
        <taxon>Metazoa</taxon>
        <taxon>Ecdysozoa</taxon>
        <taxon>Arthropoda</taxon>
        <taxon>Crustacea</taxon>
        <taxon>Multicrustacea</taxon>
        <taxon>Malacostraca</taxon>
        <taxon>Eumalacostraca</taxon>
        <taxon>Eucarida</taxon>
        <taxon>Decapoda</taxon>
        <taxon>Pleocyemata</taxon>
        <taxon>Brachyura</taxon>
        <taxon>Eubrachyura</taxon>
        <taxon>Portunoidea</taxon>
        <taxon>Portunidae</taxon>
        <taxon>Portuninae</taxon>
        <taxon>Portunus</taxon>
    </lineage>
</organism>
<gene>
    <name evidence="1" type="ORF">E2C01_063824</name>
</gene>
<dbReference type="EMBL" id="VSRR010029694">
    <property type="protein sequence ID" value="MPC69595.1"/>
    <property type="molecule type" value="Genomic_DNA"/>
</dbReference>
<comment type="caution">
    <text evidence="1">The sequence shown here is derived from an EMBL/GenBank/DDBJ whole genome shotgun (WGS) entry which is preliminary data.</text>
</comment>
<sequence length="132" mass="14179">MFACTTSSPGSFRGVRCVLVGWIDVNLTSATSLASGPLTPSRTAKKTSSPSLGGRSLRGRVTLDAWQKTSALVSYLLLSVRPYKIVSYVLFSSHTPQSMRGGDSPMPATQGARSDCQPSLLLRILQILSVYR</sequence>
<accession>A0A5B7HJ86</accession>
<dbReference type="Proteomes" id="UP000324222">
    <property type="component" value="Unassembled WGS sequence"/>
</dbReference>
<reference evidence="1 2" key="1">
    <citation type="submission" date="2019-05" db="EMBL/GenBank/DDBJ databases">
        <title>Another draft genome of Portunus trituberculatus and its Hox gene families provides insights of decapod evolution.</title>
        <authorList>
            <person name="Jeong J.-H."/>
            <person name="Song I."/>
            <person name="Kim S."/>
            <person name="Choi T."/>
            <person name="Kim D."/>
            <person name="Ryu S."/>
            <person name="Kim W."/>
        </authorList>
    </citation>
    <scope>NUCLEOTIDE SEQUENCE [LARGE SCALE GENOMIC DNA]</scope>
    <source>
        <tissue evidence="1">Muscle</tissue>
    </source>
</reference>
<evidence type="ECO:0000313" key="1">
    <source>
        <dbReference type="EMBL" id="MPC69595.1"/>
    </source>
</evidence>
<evidence type="ECO:0000313" key="2">
    <source>
        <dbReference type="Proteomes" id="UP000324222"/>
    </source>
</evidence>
<protein>
    <submittedName>
        <fullName evidence="1">Uncharacterized protein</fullName>
    </submittedName>
</protein>
<keyword evidence="2" id="KW-1185">Reference proteome</keyword>